<feature type="region of interest" description="Disordered" evidence="1">
    <location>
        <begin position="230"/>
        <end position="253"/>
    </location>
</feature>
<dbReference type="KEGG" id="pamo:BAR1_07125"/>
<protein>
    <submittedName>
        <fullName evidence="3">Glycosyltransferase</fullName>
    </submittedName>
</protein>
<organism evidence="3 4">
    <name type="scientific">Profundibacter amoris</name>
    <dbReference type="NCBI Taxonomy" id="2171755"/>
    <lineage>
        <taxon>Bacteria</taxon>
        <taxon>Pseudomonadati</taxon>
        <taxon>Pseudomonadota</taxon>
        <taxon>Alphaproteobacteria</taxon>
        <taxon>Rhodobacterales</taxon>
        <taxon>Paracoccaceae</taxon>
        <taxon>Profundibacter</taxon>
    </lineage>
</organism>
<dbReference type="EMBL" id="CP032125">
    <property type="protein sequence ID" value="AXX97721.1"/>
    <property type="molecule type" value="Genomic_DNA"/>
</dbReference>
<dbReference type="CDD" id="cd00761">
    <property type="entry name" value="Glyco_tranf_GTA_type"/>
    <property type="match status" value="1"/>
</dbReference>
<reference evidence="3 4" key="1">
    <citation type="submission" date="2018-09" db="EMBL/GenBank/DDBJ databases">
        <title>Profundibacter amoris BAR1 gen. nov., sp. nov., a new member of the Roseobacter clade isolated at Lokis Castle Vent Field on the Arctic Mid-Oceanic Ridge.</title>
        <authorList>
            <person name="Le Moine Bauer S."/>
            <person name="Sjoeberg A.G."/>
            <person name="L'Haridon S."/>
            <person name="Stokke R."/>
            <person name="Roalkvam I."/>
            <person name="Steen I.H."/>
            <person name="Dahle H."/>
        </authorList>
    </citation>
    <scope>NUCLEOTIDE SEQUENCE [LARGE SCALE GENOMIC DNA]</scope>
    <source>
        <strain evidence="3 4">BAR1</strain>
    </source>
</reference>
<name>A0A347UFU3_9RHOB</name>
<dbReference type="InterPro" id="IPR029044">
    <property type="entry name" value="Nucleotide-diphossugar_trans"/>
</dbReference>
<dbReference type="InterPro" id="IPR001173">
    <property type="entry name" value="Glyco_trans_2-like"/>
</dbReference>
<keyword evidence="3" id="KW-0808">Transferase</keyword>
<evidence type="ECO:0000313" key="4">
    <source>
        <dbReference type="Proteomes" id="UP000261704"/>
    </source>
</evidence>
<evidence type="ECO:0000259" key="2">
    <source>
        <dbReference type="Pfam" id="PF00535"/>
    </source>
</evidence>
<dbReference type="OrthoDB" id="7665907at2"/>
<accession>A0A347UFU3</accession>
<dbReference type="RefSeq" id="WP_118942378.1">
    <property type="nucleotide sequence ID" value="NZ_CP032125.1"/>
</dbReference>
<proteinExistence type="predicted"/>
<feature type="domain" description="Glycosyltransferase 2-like" evidence="2">
    <location>
        <begin position="8"/>
        <end position="120"/>
    </location>
</feature>
<dbReference type="GO" id="GO:0016758">
    <property type="term" value="F:hexosyltransferase activity"/>
    <property type="evidence" value="ECO:0007669"/>
    <property type="project" value="UniProtKB-ARBA"/>
</dbReference>
<dbReference type="AlphaFoldDB" id="A0A347UFU3"/>
<dbReference type="PANTHER" id="PTHR22916:SF3">
    <property type="entry name" value="UDP-GLCNAC:BETAGAL BETA-1,3-N-ACETYLGLUCOSAMINYLTRANSFERASE-LIKE PROTEIN 1"/>
    <property type="match status" value="1"/>
</dbReference>
<keyword evidence="4" id="KW-1185">Reference proteome</keyword>
<evidence type="ECO:0000313" key="3">
    <source>
        <dbReference type="EMBL" id="AXX97721.1"/>
    </source>
</evidence>
<dbReference type="Pfam" id="PF00535">
    <property type="entry name" value="Glycos_transf_2"/>
    <property type="match status" value="1"/>
</dbReference>
<sequence>MTDKVKISIIIPTRSRAAYLKGCLQSVLIAAKAAECPVEIIVADNASSDDTQSVVAGFNSPLITCFRQPERVSMRQNFEDGLTHSTGSHVMFIGDDDGILPNGLRLLYALIAAHDPDVVKWRKLNFKWPNDAEQIPGHLVIRYMKLSGKVSQINHKALLAKFFQGTHRDYSDGAGIYHGCISRRLIDKVKAASQGSYFWCSMPDVYTSVANLLATDRDILKIDRPISLPGASPRSTGDSAVRMATKGDAGKDSDMNKYIREAKNDPYRSHVPDECMSIQLHLLAALELACKMQDVPFAINHKSWEKVIASELSGFAPEMVTPCMEGAKMLLGDLELTTAAPEGQKNTPASLARQAQSDMANAPQILNHRMSKTTISGGEHMAGIVKAAQFVDDLVGNEDLQKALHPPAAIRGILRIRKKLRQLDPSLLS</sequence>
<dbReference type="Proteomes" id="UP000261704">
    <property type="component" value="Chromosome"/>
</dbReference>
<gene>
    <name evidence="3" type="ORF">BAR1_07125</name>
</gene>
<dbReference type="Gene3D" id="3.90.550.10">
    <property type="entry name" value="Spore Coat Polysaccharide Biosynthesis Protein SpsA, Chain A"/>
    <property type="match status" value="1"/>
</dbReference>
<evidence type="ECO:0000256" key="1">
    <source>
        <dbReference type="SAM" id="MobiDB-lite"/>
    </source>
</evidence>
<dbReference type="PANTHER" id="PTHR22916">
    <property type="entry name" value="GLYCOSYLTRANSFERASE"/>
    <property type="match status" value="1"/>
</dbReference>
<dbReference type="SUPFAM" id="SSF53448">
    <property type="entry name" value="Nucleotide-diphospho-sugar transferases"/>
    <property type="match status" value="1"/>
</dbReference>